<dbReference type="PANTHER" id="PTHR23171:SF13">
    <property type="entry name" value="DNA-DIRECTED RNA POLYMERASE II SUBUNIT GRINL1A"/>
    <property type="match status" value="1"/>
</dbReference>
<feature type="compositionally biased region" description="Acidic residues" evidence="1">
    <location>
        <begin position="288"/>
        <end position="297"/>
    </location>
</feature>
<organism evidence="2 3">
    <name type="scientific">Plakobranchus ocellatus</name>
    <dbReference type="NCBI Taxonomy" id="259542"/>
    <lineage>
        <taxon>Eukaryota</taxon>
        <taxon>Metazoa</taxon>
        <taxon>Spiralia</taxon>
        <taxon>Lophotrochozoa</taxon>
        <taxon>Mollusca</taxon>
        <taxon>Gastropoda</taxon>
        <taxon>Heterobranchia</taxon>
        <taxon>Euthyneura</taxon>
        <taxon>Panpulmonata</taxon>
        <taxon>Sacoglossa</taxon>
        <taxon>Placobranchoidea</taxon>
        <taxon>Plakobranchidae</taxon>
        <taxon>Plakobranchus</taxon>
    </lineage>
</organism>
<name>A0AAV4E2M3_9GAST</name>
<dbReference type="PRINTS" id="PR02085">
    <property type="entry name" value="POLR2GRINL1"/>
</dbReference>
<accession>A0AAV4E2M3</accession>
<dbReference type="InterPro" id="IPR051375">
    <property type="entry name" value="Tuftelin_GRINL1A/MYZAP/CCD68"/>
</dbReference>
<keyword evidence="2" id="KW-0240">DNA-directed RNA polymerase</keyword>
<dbReference type="AlphaFoldDB" id="A0AAV4E2M3"/>
<dbReference type="PANTHER" id="PTHR23171">
    <property type="entry name" value="GDOWN1"/>
    <property type="match status" value="1"/>
</dbReference>
<proteinExistence type="predicted"/>
<sequence length="297" mass="34194">MQFRVRAKVAMNLSQDRQGYIGDLTIKTLSELKDLLDKKEKLLANRSLLQKLPDKGKKVHEFVQKVKELIEKKSLESALESGNNQRLNMVHQSLPVIESVESVNTTITDQMASRDIHIDNKSSKETKMQQNLKSSDTLSDDLQKLSLGTEMKHLQTGQTSVNAYEKIIQRDNESLNKEASKFMPHRTLKSKDHHHPVPDDTLPTKMESHRFEESAVHPPQYKHQKSKLISLNESIHLIEEHQKRNEELAIERATKRLMSQSTVKMEMYNPSSIDMNYREQEGHAQVDLDSDDDSDDD</sequence>
<keyword evidence="3" id="KW-1185">Reference proteome</keyword>
<protein>
    <submittedName>
        <fullName evidence="2">DNA-directed RNA polymerase ii subunit grinl1a-like</fullName>
    </submittedName>
</protein>
<evidence type="ECO:0000256" key="1">
    <source>
        <dbReference type="SAM" id="MobiDB-lite"/>
    </source>
</evidence>
<dbReference type="EMBL" id="BLXT01008590">
    <property type="protein sequence ID" value="GFO50261.1"/>
    <property type="molecule type" value="Genomic_DNA"/>
</dbReference>
<reference evidence="2 3" key="1">
    <citation type="journal article" date="2021" name="Elife">
        <title>Chloroplast acquisition without the gene transfer in kleptoplastic sea slugs, Plakobranchus ocellatus.</title>
        <authorList>
            <person name="Maeda T."/>
            <person name="Takahashi S."/>
            <person name="Yoshida T."/>
            <person name="Shimamura S."/>
            <person name="Takaki Y."/>
            <person name="Nagai Y."/>
            <person name="Toyoda A."/>
            <person name="Suzuki Y."/>
            <person name="Arimoto A."/>
            <person name="Ishii H."/>
            <person name="Satoh N."/>
            <person name="Nishiyama T."/>
            <person name="Hasebe M."/>
            <person name="Maruyama T."/>
            <person name="Minagawa J."/>
            <person name="Obokata J."/>
            <person name="Shigenobu S."/>
        </authorList>
    </citation>
    <scope>NUCLEOTIDE SEQUENCE [LARGE SCALE GENOMIC DNA]</scope>
</reference>
<gene>
    <name evidence="2" type="ORF">PoB_007676600</name>
</gene>
<dbReference type="GO" id="GO:0035556">
    <property type="term" value="P:intracellular signal transduction"/>
    <property type="evidence" value="ECO:0007669"/>
    <property type="project" value="TreeGrafter"/>
</dbReference>
<dbReference type="GO" id="GO:0003711">
    <property type="term" value="F:transcription elongation factor activity"/>
    <property type="evidence" value="ECO:0007669"/>
    <property type="project" value="InterPro"/>
</dbReference>
<keyword evidence="2" id="KW-0804">Transcription</keyword>
<evidence type="ECO:0000313" key="3">
    <source>
        <dbReference type="Proteomes" id="UP000735302"/>
    </source>
</evidence>
<feature type="region of interest" description="Disordered" evidence="1">
    <location>
        <begin position="278"/>
        <end position="297"/>
    </location>
</feature>
<comment type="caution">
    <text evidence="2">The sequence shown here is derived from an EMBL/GenBank/DDBJ whole genome shotgun (WGS) entry which is preliminary data.</text>
</comment>
<dbReference type="Proteomes" id="UP000735302">
    <property type="component" value="Unassembled WGS sequence"/>
</dbReference>
<dbReference type="GO" id="GO:0006368">
    <property type="term" value="P:transcription elongation by RNA polymerase II"/>
    <property type="evidence" value="ECO:0007669"/>
    <property type="project" value="InterPro"/>
</dbReference>
<evidence type="ECO:0000313" key="2">
    <source>
        <dbReference type="EMBL" id="GFO50261.1"/>
    </source>
</evidence>
<dbReference type="GO" id="GO:0005634">
    <property type="term" value="C:nucleus"/>
    <property type="evidence" value="ECO:0007669"/>
    <property type="project" value="InterPro"/>
</dbReference>
<dbReference type="Pfam" id="PF15328">
    <property type="entry name" value="GCOM2"/>
    <property type="match status" value="1"/>
</dbReference>
<dbReference type="GO" id="GO:0000428">
    <property type="term" value="C:DNA-directed RNA polymerase complex"/>
    <property type="evidence" value="ECO:0007669"/>
    <property type="project" value="UniProtKB-KW"/>
</dbReference>
<dbReference type="InterPro" id="IPR026213">
    <property type="entry name" value="GRINL1"/>
</dbReference>